<dbReference type="PANTHER" id="PTHR38011">
    <property type="entry name" value="DIHYDROFOLATE REDUCTASE FAMILY PROTEIN (AFU_ORTHOLOGUE AFUA_8G06820)"/>
    <property type="match status" value="1"/>
</dbReference>
<reference evidence="2 3" key="1">
    <citation type="submission" date="2019-06" db="EMBL/GenBank/DDBJ databases">
        <title>A novel bacterium of genus Pontibacter, isolated from marine sediment.</title>
        <authorList>
            <person name="Huang H."/>
            <person name="Mo K."/>
            <person name="Hu Y."/>
        </authorList>
    </citation>
    <scope>NUCLEOTIDE SEQUENCE [LARGE SCALE GENOMIC DNA]</scope>
    <source>
        <strain evidence="2 3">HB172049</strain>
    </source>
</reference>
<evidence type="ECO:0000313" key="3">
    <source>
        <dbReference type="Proteomes" id="UP000316727"/>
    </source>
</evidence>
<evidence type="ECO:0000259" key="1">
    <source>
        <dbReference type="Pfam" id="PF01872"/>
    </source>
</evidence>
<dbReference type="InterPro" id="IPR024072">
    <property type="entry name" value="DHFR-like_dom_sf"/>
</dbReference>
<dbReference type="Proteomes" id="UP000316727">
    <property type="component" value="Unassembled WGS sequence"/>
</dbReference>
<protein>
    <submittedName>
        <fullName evidence="2">Dihydrofolate reductase</fullName>
    </submittedName>
</protein>
<dbReference type="RefSeq" id="WP_140622531.1">
    <property type="nucleotide sequence ID" value="NZ_VFRQ01000009.1"/>
</dbReference>
<dbReference type="Pfam" id="PF01872">
    <property type="entry name" value="RibD_C"/>
    <property type="match status" value="1"/>
</dbReference>
<accession>A0A501W7G0</accession>
<feature type="domain" description="Bacterial bifunctional deaminase-reductase C-terminal" evidence="1">
    <location>
        <begin position="3"/>
        <end position="164"/>
    </location>
</feature>
<dbReference type="SUPFAM" id="SSF53597">
    <property type="entry name" value="Dihydrofolate reductase-like"/>
    <property type="match status" value="1"/>
</dbReference>
<dbReference type="InterPro" id="IPR002734">
    <property type="entry name" value="RibDG_C"/>
</dbReference>
<gene>
    <name evidence="2" type="ORF">FJM65_15815</name>
</gene>
<organism evidence="2 3">
    <name type="scientific">Pontibacter mangrovi</name>
    <dbReference type="NCBI Taxonomy" id="2589816"/>
    <lineage>
        <taxon>Bacteria</taxon>
        <taxon>Pseudomonadati</taxon>
        <taxon>Bacteroidota</taxon>
        <taxon>Cytophagia</taxon>
        <taxon>Cytophagales</taxon>
        <taxon>Hymenobacteraceae</taxon>
        <taxon>Pontibacter</taxon>
    </lineage>
</organism>
<name>A0A501W7G0_9BACT</name>
<dbReference type="InterPro" id="IPR050765">
    <property type="entry name" value="Riboflavin_Biosynth_HTPR"/>
</dbReference>
<sequence>MRKLKLQMQMTINGYVGGQNGENDWMTWNPDDEFLVFLNSLVISSDTLLLGRKLATSGFIEHWENTAKNNPEHPFAREITDIQKVVFTKTLDKSIWNNTTLAKGNLIEEVANLKQQEGKDILVFGGAGFVSSLIKEGLIDEYHLIVNPTAMGSGITIFDSLDKIQKFIPIKSKLYPGGKTVLSYKYKTN</sequence>
<dbReference type="EMBL" id="VFRQ01000009">
    <property type="protein sequence ID" value="TPE42797.1"/>
    <property type="molecule type" value="Genomic_DNA"/>
</dbReference>
<dbReference type="GO" id="GO:0008703">
    <property type="term" value="F:5-amino-6-(5-phosphoribosylamino)uracil reductase activity"/>
    <property type="evidence" value="ECO:0007669"/>
    <property type="project" value="InterPro"/>
</dbReference>
<keyword evidence="3" id="KW-1185">Reference proteome</keyword>
<dbReference type="Gene3D" id="3.40.430.10">
    <property type="entry name" value="Dihydrofolate Reductase, subunit A"/>
    <property type="match status" value="1"/>
</dbReference>
<dbReference type="GO" id="GO:0009231">
    <property type="term" value="P:riboflavin biosynthetic process"/>
    <property type="evidence" value="ECO:0007669"/>
    <property type="project" value="InterPro"/>
</dbReference>
<dbReference type="PANTHER" id="PTHR38011:SF11">
    <property type="entry name" value="2,5-DIAMINO-6-RIBOSYLAMINO-4(3H)-PYRIMIDINONE 5'-PHOSPHATE REDUCTASE"/>
    <property type="match status" value="1"/>
</dbReference>
<proteinExistence type="predicted"/>
<dbReference type="OrthoDB" id="195113at2"/>
<comment type="caution">
    <text evidence="2">The sequence shown here is derived from an EMBL/GenBank/DDBJ whole genome shotgun (WGS) entry which is preliminary data.</text>
</comment>
<dbReference type="AlphaFoldDB" id="A0A501W7G0"/>
<evidence type="ECO:0000313" key="2">
    <source>
        <dbReference type="EMBL" id="TPE42797.1"/>
    </source>
</evidence>